<accession>A0A6P1NUU7</accession>
<dbReference type="GO" id="GO:0005524">
    <property type="term" value="F:ATP binding"/>
    <property type="evidence" value="ECO:0007669"/>
    <property type="project" value="UniProtKB-UniRule"/>
</dbReference>
<evidence type="ECO:0000256" key="2">
    <source>
        <dbReference type="ARBA" id="ARBA00006024"/>
    </source>
</evidence>
<dbReference type="NCBIfam" id="TIGR01525">
    <property type="entry name" value="ATPase-IB_hvy"/>
    <property type="match status" value="1"/>
</dbReference>
<dbReference type="EMBL" id="CP047898">
    <property type="protein sequence ID" value="QHK22160.1"/>
    <property type="molecule type" value="Genomic_DNA"/>
</dbReference>
<dbReference type="Pfam" id="PF00702">
    <property type="entry name" value="Hydrolase"/>
    <property type="match status" value="1"/>
</dbReference>
<proteinExistence type="inferred from homology"/>
<comment type="similarity">
    <text evidence="2 8">Belongs to the cation transport ATPase (P-type) (TC 3.A.3) family. Type IB subfamily.</text>
</comment>
<dbReference type="PROSITE" id="PS00154">
    <property type="entry name" value="ATPASE_E1_E2"/>
    <property type="match status" value="1"/>
</dbReference>
<dbReference type="SUPFAM" id="SSF81665">
    <property type="entry name" value="Calcium ATPase, transmembrane domain M"/>
    <property type="match status" value="1"/>
</dbReference>
<keyword evidence="5" id="KW-1278">Translocase</keyword>
<dbReference type="PANTHER" id="PTHR48085">
    <property type="entry name" value="CADMIUM/ZINC-TRANSPORTING ATPASE HMA2-RELATED"/>
    <property type="match status" value="1"/>
</dbReference>
<dbReference type="GO" id="GO:0005886">
    <property type="term" value="C:plasma membrane"/>
    <property type="evidence" value="ECO:0007669"/>
    <property type="project" value="UniProtKB-SubCell"/>
</dbReference>
<dbReference type="Gene3D" id="3.40.50.1000">
    <property type="entry name" value="HAD superfamily/HAD-like"/>
    <property type="match status" value="1"/>
</dbReference>
<dbReference type="Pfam" id="PF00122">
    <property type="entry name" value="E1-E2_ATPase"/>
    <property type="match status" value="1"/>
</dbReference>
<dbReference type="GO" id="GO:0016887">
    <property type="term" value="F:ATP hydrolysis activity"/>
    <property type="evidence" value="ECO:0007669"/>
    <property type="project" value="InterPro"/>
</dbReference>
<dbReference type="GO" id="GO:0046872">
    <property type="term" value="F:metal ion binding"/>
    <property type="evidence" value="ECO:0007669"/>
    <property type="project" value="UniProtKB-KW"/>
</dbReference>
<evidence type="ECO:0000256" key="9">
    <source>
        <dbReference type="SAM" id="MobiDB-lite"/>
    </source>
</evidence>
<name>A0A6P1NUU7_9MICC</name>
<evidence type="ECO:0000313" key="12">
    <source>
        <dbReference type="EMBL" id="QHK22160.1"/>
    </source>
</evidence>
<dbReference type="InterPro" id="IPR023298">
    <property type="entry name" value="ATPase_P-typ_TM_dom_sf"/>
</dbReference>
<feature type="signal peptide" evidence="10">
    <location>
        <begin position="1"/>
        <end position="29"/>
    </location>
</feature>
<organism evidence="12 13">
    <name type="scientific">Pseudarthrobacter psychrotolerans</name>
    <dbReference type="NCBI Taxonomy" id="2697569"/>
    <lineage>
        <taxon>Bacteria</taxon>
        <taxon>Bacillati</taxon>
        <taxon>Actinomycetota</taxon>
        <taxon>Actinomycetes</taxon>
        <taxon>Micrococcales</taxon>
        <taxon>Micrococcaceae</taxon>
        <taxon>Pseudarthrobacter</taxon>
    </lineage>
</organism>
<evidence type="ECO:0000256" key="7">
    <source>
        <dbReference type="ARBA" id="ARBA00023136"/>
    </source>
</evidence>
<keyword evidence="6 8" id="KW-1133">Transmembrane helix</keyword>
<sequence length="636" mass="65748">MIVRFPLVASTVLAGACVAVLLFSGQPAAAQGAASAYSLAVAALRTVSMVRGLLRGRWGIDLLAVTAIASTVAVGEYIASLIVVLMLTGGEALESFAQGRASRELRSLLDRSPRTAHLERSGTTVEEVSVGEVRIGDVLLVKPSEIVPVDGELLTEEGVFDESALTGESLPVEHRKGATLLSGSINGENAVRLRATATAAESQYSQIVALVKEAAASRAPTVRLADRYAVPFTLLAFVLAGTAWFLSQDPNRFAQVLVVATPCPLLIAAPVAFLAGTSRAAHAGIIIKNAGTLEQLARVRTAVFDKTGTLTHGRPTLHDIRLEGVAPGVTPDRLLQLAASAEQYSSHVLAASVIDAARSRGLQLLPATDAREHATDGVTATCGTHTVVVGKPAFVQKVTSGFGRTELAGGQLSIYVGVDGEFAGTLIMSDPMRENAVDTLALLRRLGIEQTMLLTGDTSATAAHIAAEAGISHVLAECLPAGKVTAVAALRTRPVMMVGDGVNDAPVLAAADVGVAMGAKGATAASESADVVIMLDDLSKTATAVAIGQRTIRIARTSIWTGILLSIVLMLAASYGYVPAVAGALLQELVDLATILNALRALGDGRPGRQVRTGRTLPSPAYGEGTGKQVPQNRSS</sequence>
<dbReference type="SFLD" id="SFLDS00003">
    <property type="entry name" value="Haloacid_Dehalogenase"/>
    <property type="match status" value="1"/>
</dbReference>
<dbReference type="PANTHER" id="PTHR48085:SF5">
    <property type="entry name" value="CADMIUM_ZINC-TRANSPORTING ATPASE HMA4-RELATED"/>
    <property type="match status" value="1"/>
</dbReference>
<dbReference type="InterPro" id="IPR059000">
    <property type="entry name" value="ATPase_P-type_domA"/>
</dbReference>
<gene>
    <name evidence="12" type="primary">cadA</name>
    <name evidence="12" type="ORF">GU243_03730</name>
</gene>
<dbReference type="SFLD" id="SFLDG00002">
    <property type="entry name" value="C1.7:_P-type_atpase_like"/>
    <property type="match status" value="1"/>
</dbReference>
<reference evidence="12 13" key="1">
    <citation type="submission" date="2020-01" db="EMBL/GenBank/DDBJ databases">
        <title>Pseudarthrobacter psychrotolerans sp. nov., isolated from antarctic soil.</title>
        <authorList>
            <person name="Shin Y."/>
            <person name="Park W."/>
        </authorList>
    </citation>
    <scope>NUCLEOTIDE SEQUENCE [LARGE SCALE GENOMIC DNA]</scope>
    <source>
        <strain evidence="12 13">YJ56</strain>
    </source>
</reference>
<feature type="domain" description="P-type ATPase A" evidence="11">
    <location>
        <begin position="112"/>
        <end position="212"/>
    </location>
</feature>
<evidence type="ECO:0000256" key="10">
    <source>
        <dbReference type="SAM" id="SignalP"/>
    </source>
</evidence>
<dbReference type="NCBIfam" id="TIGR01512">
    <property type="entry name" value="ATPase-IB2_Cd"/>
    <property type="match status" value="1"/>
</dbReference>
<dbReference type="NCBIfam" id="TIGR01494">
    <property type="entry name" value="ATPase_P-type"/>
    <property type="match status" value="1"/>
</dbReference>
<protein>
    <submittedName>
        <fullName evidence="12">Cadmium-translocating P-type ATPase</fullName>
        <ecNumber evidence="12">3.6.3.3</ecNumber>
    </submittedName>
</protein>
<dbReference type="SUPFAM" id="SSF81653">
    <property type="entry name" value="Calcium ATPase, transduction domain A"/>
    <property type="match status" value="1"/>
</dbReference>
<dbReference type="Proteomes" id="UP000464186">
    <property type="component" value="Chromosome"/>
</dbReference>
<dbReference type="InterPro" id="IPR044492">
    <property type="entry name" value="P_typ_ATPase_HD_dom"/>
</dbReference>
<evidence type="ECO:0000256" key="5">
    <source>
        <dbReference type="ARBA" id="ARBA00022967"/>
    </source>
</evidence>
<keyword evidence="8" id="KW-1003">Cell membrane</keyword>
<feature type="transmembrane region" description="Helical" evidence="8">
    <location>
        <begin position="559"/>
        <end position="578"/>
    </location>
</feature>
<keyword evidence="7 8" id="KW-0472">Membrane</keyword>
<feature type="transmembrane region" description="Helical" evidence="8">
    <location>
        <begin position="253"/>
        <end position="275"/>
    </location>
</feature>
<feature type="transmembrane region" description="Helical" evidence="8">
    <location>
        <begin position="64"/>
        <end position="87"/>
    </location>
</feature>
<keyword evidence="8" id="KW-0547">Nucleotide-binding</keyword>
<feature type="chain" id="PRO_5039346771" evidence="10">
    <location>
        <begin position="30"/>
        <end position="636"/>
    </location>
</feature>
<dbReference type="GO" id="GO:0019829">
    <property type="term" value="F:ATPase-coupled monoatomic cation transmembrane transporter activity"/>
    <property type="evidence" value="ECO:0007669"/>
    <property type="project" value="InterPro"/>
</dbReference>
<dbReference type="InterPro" id="IPR008250">
    <property type="entry name" value="ATPase_P-typ_transduc_dom_A_sf"/>
</dbReference>
<feature type="region of interest" description="Disordered" evidence="9">
    <location>
        <begin position="607"/>
        <end position="636"/>
    </location>
</feature>
<dbReference type="InterPro" id="IPR001757">
    <property type="entry name" value="P_typ_ATPase"/>
</dbReference>
<dbReference type="KEGG" id="psey:GU243_03730"/>
<dbReference type="PROSITE" id="PS51257">
    <property type="entry name" value="PROKAR_LIPOPROTEIN"/>
    <property type="match status" value="1"/>
</dbReference>
<dbReference type="EC" id="3.6.3.3" evidence="12"/>
<evidence type="ECO:0000313" key="13">
    <source>
        <dbReference type="Proteomes" id="UP000464186"/>
    </source>
</evidence>
<dbReference type="InterPro" id="IPR023299">
    <property type="entry name" value="ATPase_P-typ_cyto_dom_N"/>
</dbReference>
<dbReference type="SFLD" id="SFLDF00027">
    <property type="entry name" value="p-type_atpase"/>
    <property type="match status" value="1"/>
</dbReference>
<dbReference type="InterPro" id="IPR027256">
    <property type="entry name" value="P-typ_ATPase_IB"/>
</dbReference>
<keyword evidence="4 8" id="KW-0479">Metal-binding</keyword>
<evidence type="ECO:0000256" key="1">
    <source>
        <dbReference type="ARBA" id="ARBA00004651"/>
    </source>
</evidence>
<evidence type="ECO:0000259" key="11">
    <source>
        <dbReference type="Pfam" id="PF00122"/>
    </source>
</evidence>
<dbReference type="PRINTS" id="PR00120">
    <property type="entry name" value="HATPASE"/>
</dbReference>
<comment type="subcellular location">
    <subcellularLocation>
        <location evidence="1">Cell membrane</location>
        <topology evidence="1">Multi-pass membrane protein</topology>
    </subcellularLocation>
</comment>
<dbReference type="PRINTS" id="PR00119">
    <property type="entry name" value="CATATPASE"/>
</dbReference>
<keyword evidence="13" id="KW-1185">Reference proteome</keyword>
<dbReference type="InterPro" id="IPR051014">
    <property type="entry name" value="Cation_Transport_ATPase_IB"/>
</dbReference>
<dbReference type="InterPro" id="IPR023214">
    <property type="entry name" value="HAD_sf"/>
</dbReference>
<dbReference type="GO" id="GO:0015086">
    <property type="term" value="F:cadmium ion transmembrane transporter activity"/>
    <property type="evidence" value="ECO:0007669"/>
    <property type="project" value="TreeGrafter"/>
</dbReference>
<dbReference type="SUPFAM" id="SSF56784">
    <property type="entry name" value="HAD-like"/>
    <property type="match status" value="1"/>
</dbReference>
<feature type="transmembrane region" description="Helical" evidence="8">
    <location>
        <begin position="228"/>
        <end position="247"/>
    </location>
</feature>
<evidence type="ECO:0000256" key="6">
    <source>
        <dbReference type="ARBA" id="ARBA00022989"/>
    </source>
</evidence>
<dbReference type="InterPro" id="IPR036412">
    <property type="entry name" value="HAD-like_sf"/>
</dbReference>
<evidence type="ECO:0000256" key="4">
    <source>
        <dbReference type="ARBA" id="ARBA00022723"/>
    </source>
</evidence>
<evidence type="ECO:0000256" key="3">
    <source>
        <dbReference type="ARBA" id="ARBA00022692"/>
    </source>
</evidence>
<keyword evidence="12" id="KW-0378">Hydrolase</keyword>
<dbReference type="Gene3D" id="3.40.1110.10">
    <property type="entry name" value="Calcium-transporting ATPase, cytoplasmic domain N"/>
    <property type="match status" value="1"/>
</dbReference>
<dbReference type="InterPro" id="IPR018303">
    <property type="entry name" value="ATPase_P-typ_P_site"/>
</dbReference>
<keyword evidence="10" id="KW-0732">Signal</keyword>
<keyword evidence="3 8" id="KW-0812">Transmembrane</keyword>
<dbReference type="Gene3D" id="2.70.150.10">
    <property type="entry name" value="Calcium-transporting ATPase, cytoplasmic transduction domain A"/>
    <property type="match status" value="1"/>
</dbReference>
<keyword evidence="8" id="KW-0067">ATP-binding</keyword>
<evidence type="ECO:0000256" key="8">
    <source>
        <dbReference type="RuleBase" id="RU362081"/>
    </source>
</evidence>
<dbReference type="AlphaFoldDB" id="A0A6P1NUU7"/>